<name>A0A7S4CZ91_9EUGL</name>
<sequence length="241" mass="26852">MPEDVAVHSWLSAGFGTASMVIWILVYFPQLHKSFKQKSVEGVSLAWLILWLLGDATNCIGAFLVGGVIFQIIIAAYYVVMDLVLLYQYTIYNEKSESIESEVKMVMKFVFPIFILIVILRLYGSGSSLGTMLGWISAMLYLSSRTPQIVKNFRARATGDLSVYLFVMAIFGNLTYAGSVLAFSTQVQYLMKQAPWLLGSAGTVMLDGVVVLQFWMYKDGEPPLDSKLGRESSKSYEQLGP</sequence>
<accession>A0A7S4CZ91</accession>
<keyword evidence="3 5" id="KW-1133">Transmembrane helix</keyword>
<feature type="transmembrane region" description="Helical" evidence="5">
    <location>
        <begin position="6"/>
        <end position="28"/>
    </location>
</feature>
<dbReference type="FunFam" id="1.20.1280.290:FF:000009">
    <property type="entry name" value="PQ loop repeat family protein"/>
    <property type="match status" value="1"/>
</dbReference>
<dbReference type="InterPro" id="IPR051415">
    <property type="entry name" value="LAAT-1"/>
</dbReference>
<comment type="subcellular location">
    <subcellularLocation>
        <location evidence="1">Membrane</location>
        <topology evidence="1">Multi-pass membrane protein</topology>
    </subcellularLocation>
</comment>
<dbReference type="PANTHER" id="PTHR16201">
    <property type="entry name" value="SEVEN TRANSMEMBRANE PROTEIN 1-RELATED"/>
    <property type="match status" value="1"/>
</dbReference>
<keyword evidence="4 5" id="KW-0472">Membrane</keyword>
<reference evidence="6" key="1">
    <citation type="submission" date="2021-01" db="EMBL/GenBank/DDBJ databases">
        <authorList>
            <person name="Corre E."/>
            <person name="Pelletier E."/>
            <person name="Niang G."/>
            <person name="Scheremetjew M."/>
            <person name="Finn R."/>
            <person name="Kale V."/>
            <person name="Holt S."/>
            <person name="Cochrane G."/>
            <person name="Meng A."/>
            <person name="Brown T."/>
            <person name="Cohen L."/>
        </authorList>
    </citation>
    <scope>NUCLEOTIDE SEQUENCE</scope>
    <source>
        <strain evidence="6">CCMP1594</strain>
    </source>
</reference>
<evidence type="ECO:0000256" key="3">
    <source>
        <dbReference type="ARBA" id="ARBA00022989"/>
    </source>
</evidence>
<dbReference type="GO" id="GO:0098852">
    <property type="term" value="C:lytic vacuole membrane"/>
    <property type="evidence" value="ECO:0007669"/>
    <property type="project" value="UniProtKB-ARBA"/>
</dbReference>
<feature type="transmembrane region" description="Helical" evidence="5">
    <location>
        <begin position="40"/>
        <end position="63"/>
    </location>
</feature>
<evidence type="ECO:0000256" key="4">
    <source>
        <dbReference type="ARBA" id="ARBA00023136"/>
    </source>
</evidence>
<dbReference type="Pfam" id="PF04193">
    <property type="entry name" value="PQ-loop"/>
    <property type="match status" value="2"/>
</dbReference>
<evidence type="ECO:0000256" key="1">
    <source>
        <dbReference type="ARBA" id="ARBA00004141"/>
    </source>
</evidence>
<feature type="transmembrane region" description="Helical" evidence="5">
    <location>
        <begin position="162"/>
        <end position="184"/>
    </location>
</feature>
<keyword evidence="2 5" id="KW-0812">Transmembrane</keyword>
<feature type="transmembrane region" description="Helical" evidence="5">
    <location>
        <begin position="69"/>
        <end position="89"/>
    </location>
</feature>
<dbReference type="AlphaFoldDB" id="A0A7S4CZ91"/>
<dbReference type="SMART" id="SM00679">
    <property type="entry name" value="CTNS"/>
    <property type="match status" value="2"/>
</dbReference>
<evidence type="ECO:0000256" key="2">
    <source>
        <dbReference type="ARBA" id="ARBA00022692"/>
    </source>
</evidence>
<evidence type="ECO:0000313" key="6">
    <source>
        <dbReference type="EMBL" id="CAE0811029.1"/>
    </source>
</evidence>
<dbReference type="GO" id="GO:0015174">
    <property type="term" value="F:basic amino acid transmembrane transporter activity"/>
    <property type="evidence" value="ECO:0007669"/>
    <property type="project" value="UniProtKB-ARBA"/>
</dbReference>
<gene>
    <name evidence="6" type="ORF">EGYM00163_LOCUS22177</name>
</gene>
<protein>
    <submittedName>
        <fullName evidence="6">Uncharacterized protein</fullName>
    </submittedName>
</protein>
<dbReference type="Gene3D" id="1.20.1280.290">
    <property type="match status" value="2"/>
</dbReference>
<proteinExistence type="predicted"/>
<dbReference type="EMBL" id="HBJA01062689">
    <property type="protein sequence ID" value="CAE0811029.1"/>
    <property type="molecule type" value="Transcribed_RNA"/>
</dbReference>
<organism evidence="6">
    <name type="scientific">Eutreptiella gymnastica</name>
    <dbReference type="NCBI Taxonomy" id="73025"/>
    <lineage>
        <taxon>Eukaryota</taxon>
        <taxon>Discoba</taxon>
        <taxon>Euglenozoa</taxon>
        <taxon>Euglenida</taxon>
        <taxon>Spirocuta</taxon>
        <taxon>Euglenophyceae</taxon>
        <taxon>Eutreptiales</taxon>
        <taxon>Eutreptiaceae</taxon>
        <taxon>Eutreptiella</taxon>
    </lineage>
</organism>
<evidence type="ECO:0000256" key="5">
    <source>
        <dbReference type="SAM" id="Phobius"/>
    </source>
</evidence>
<feature type="transmembrane region" description="Helical" evidence="5">
    <location>
        <begin position="196"/>
        <end position="217"/>
    </location>
</feature>
<feature type="transmembrane region" description="Helical" evidence="5">
    <location>
        <begin position="109"/>
        <end position="142"/>
    </location>
</feature>
<dbReference type="InterPro" id="IPR006603">
    <property type="entry name" value="PQ-loop_rpt"/>
</dbReference>